<name>A0AAN0JUL1_AMPQE</name>
<accession>A0AAN0JUL1</accession>
<evidence type="ECO:0000256" key="1">
    <source>
        <dbReference type="SAM" id="Coils"/>
    </source>
</evidence>
<organism evidence="2 3">
    <name type="scientific">Amphimedon queenslandica</name>
    <name type="common">Sponge</name>
    <dbReference type="NCBI Taxonomy" id="400682"/>
    <lineage>
        <taxon>Eukaryota</taxon>
        <taxon>Metazoa</taxon>
        <taxon>Porifera</taxon>
        <taxon>Demospongiae</taxon>
        <taxon>Heteroscleromorpha</taxon>
        <taxon>Haplosclerida</taxon>
        <taxon>Niphatidae</taxon>
        <taxon>Amphimedon</taxon>
    </lineage>
</organism>
<evidence type="ECO:0008006" key="4">
    <source>
        <dbReference type="Google" id="ProtNLM"/>
    </source>
</evidence>
<dbReference type="EnsemblMetazoa" id="XM_020005024.1">
    <property type="protein sequence ID" value="XP_019860583.1"/>
    <property type="gene ID" value="LOC109588924"/>
</dbReference>
<evidence type="ECO:0000313" key="2">
    <source>
        <dbReference type="EnsemblMetazoa" id="XP_019860583.1"/>
    </source>
</evidence>
<protein>
    <recommendedName>
        <fullName evidence="4">CARD domain-containing protein</fullName>
    </recommendedName>
</protein>
<proteinExistence type="predicted"/>
<dbReference type="Gene3D" id="2.120.10.80">
    <property type="entry name" value="Kelch-type beta propeller"/>
    <property type="match status" value="1"/>
</dbReference>
<reference evidence="2" key="2">
    <citation type="submission" date="2024-06" db="UniProtKB">
        <authorList>
            <consortium name="EnsemblMetazoa"/>
        </authorList>
    </citation>
    <scope>IDENTIFICATION</scope>
</reference>
<evidence type="ECO:0000313" key="3">
    <source>
        <dbReference type="Proteomes" id="UP000007879"/>
    </source>
</evidence>
<reference evidence="3" key="1">
    <citation type="journal article" date="2010" name="Nature">
        <title>The Amphimedon queenslandica genome and the evolution of animal complexity.</title>
        <authorList>
            <person name="Srivastava M."/>
            <person name="Simakov O."/>
            <person name="Chapman J."/>
            <person name="Fahey B."/>
            <person name="Gauthier M.E."/>
            <person name="Mitros T."/>
            <person name="Richards G.S."/>
            <person name="Conaco C."/>
            <person name="Dacre M."/>
            <person name="Hellsten U."/>
            <person name="Larroux C."/>
            <person name="Putnam N.H."/>
            <person name="Stanke M."/>
            <person name="Adamska M."/>
            <person name="Darling A."/>
            <person name="Degnan S.M."/>
            <person name="Oakley T.H."/>
            <person name="Plachetzki D.C."/>
            <person name="Zhai Y."/>
            <person name="Adamski M."/>
            <person name="Calcino A."/>
            <person name="Cummins S.F."/>
            <person name="Goodstein D.M."/>
            <person name="Harris C."/>
            <person name="Jackson D.J."/>
            <person name="Leys S.P."/>
            <person name="Shu S."/>
            <person name="Woodcroft B.J."/>
            <person name="Vervoort M."/>
            <person name="Kosik K.S."/>
            <person name="Manning G."/>
            <person name="Degnan B.M."/>
            <person name="Rokhsar D.S."/>
        </authorList>
    </citation>
    <scope>NUCLEOTIDE SEQUENCE [LARGE SCALE GENOMIC DNA]</scope>
</reference>
<dbReference type="GeneID" id="109588924"/>
<dbReference type="RefSeq" id="XP_019860583.1">
    <property type="nucleotide sequence ID" value="XM_020005024.1"/>
</dbReference>
<keyword evidence="1" id="KW-0175">Coiled coil</keyword>
<dbReference type="SUPFAM" id="SSF117281">
    <property type="entry name" value="Kelch motif"/>
    <property type="match status" value="1"/>
</dbReference>
<dbReference type="KEGG" id="aqu:109588924"/>
<keyword evidence="3" id="KW-1185">Reference proteome</keyword>
<feature type="coiled-coil region" evidence="1">
    <location>
        <begin position="139"/>
        <end position="166"/>
    </location>
</feature>
<dbReference type="AlphaFoldDB" id="A0AAN0JUL1"/>
<sequence>MLVISGGEDDNYDILDDCWIFNITQHSWIKLDVPHSVSKRWAHSLSVFIMSPHCVWIITDGGYDKRQTLVTNPNIVMITELVTNSKGEWTVGDTLDTNGMNNEEYKKKYQEQLQTGRRIELEEYQKPRKRDTADIERTVQALMKCLEEKERELRQSQEAVRRYQQQALTDDHWVINKDEVTSNSSRHERKSITGTPVIPEVAYRVISECISGIRRCGIDLHLLAEKLLEKKIINNRQKRKATDEHSGRTTDQRMDQLLDIIKDSVQQEGKVFEYILEILKDEDTILANKLYDDMISKYEQYK</sequence>
<dbReference type="InterPro" id="IPR015915">
    <property type="entry name" value="Kelch-typ_b-propeller"/>
</dbReference>
<dbReference type="Proteomes" id="UP000007879">
    <property type="component" value="Unassembled WGS sequence"/>
</dbReference>